<dbReference type="AlphaFoldDB" id="A0A8S1P3S5"/>
<comment type="similarity">
    <text evidence="1">Belongs to the protein-tyrosine phosphatase family. Non-receptor class dual specificity subfamily.</text>
</comment>
<protein>
    <recommendedName>
        <fullName evidence="2">protein-tyrosine-phosphatase</fullName>
        <ecNumber evidence="2">3.1.3.48</ecNumber>
    </recommendedName>
</protein>
<dbReference type="GO" id="GO:0043409">
    <property type="term" value="P:negative regulation of MAPK cascade"/>
    <property type="evidence" value="ECO:0007669"/>
    <property type="project" value="TreeGrafter"/>
</dbReference>
<dbReference type="InterPro" id="IPR001763">
    <property type="entry name" value="Rhodanese-like_dom"/>
</dbReference>
<dbReference type="PANTHER" id="PTHR10159">
    <property type="entry name" value="DUAL SPECIFICITY PROTEIN PHOSPHATASE"/>
    <property type="match status" value="1"/>
</dbReference>
<feature type="domain" description="Rhodanese" evidence="5">
    <location>
        <begin position="8"/>
        <end position="116"/>
    </location>
</feature>
<sequence length="304" mass="35818">MKAIQMMEFYNMMNDNRHLLIADLRKLEFFEEKQIRGSFCIQNDVSMMASHIQKHDTNAKKNEEKYKTQPIRRMVIVNDDYQKIEQEAQLIKDLIQSLKMNEYKIYYLKTSVDAFLDKYPFYTFSKTILQNYENLDNNEDQQKVLFAYSQFPQQLQENKLYLGSNLNANSKKQLDALQIKTIIDLKKYEPDAQLSSWKKEQYNYINYPISEGGEQLIDFYQITELIESQDAPILLCCPDGYSITSVVAIGYLMTLKKLNFNISSLKVFQIRGNTTVNKQLYSQILSYDPKTIVNKIIQQQLVQQ</sequence>
<dbReference type="EMBL" id="CAJJDM010000107">
    <property type="protein sequence ID" value="CAD8097514.1"/>
    <property type="molecule type" value="Genomic_DNA"/>
</dbReference>
<dbReference type="GO" id="GO:0004725">
    <property type="term" value="F:protein tyrosine phosphatase activity"/>
    <property type="evidence" value="ECO:0007669"/>
    <property type="project" value="UniProtKB-EC"/>
</dbReference>
<evidence type="ECO:0000259" key="5">
    <source>
        <dbReference type="Pfam" id="PF00581"/>
    </source>
</evidence>
<keyword evidence="8" id="KW-1185">Reference proteome</keyword>
<comment type="caution">
    <text evidence="7">The sequence shown here is derived from an EMBL/GenBank/DDBJ whole genome shotgun (WGS) entry which is preliminary data.</text>
</comment>
<keyword evidence="3" id="KW-0378">Hydrolase</keyword>
<evidence type="ECO:0000259" key="6">
    <source>
        <dbReference type="Pfam" id="PF00782"/>
    </source>
</evidence>
<evidence type="ECO:0000313" key="8">
    <source>
        <dbReference type="Proteomes" id="UP000688137"/>
    </source>
</evidence>
<keyword evidence="4" id="KW-0904">Protein phosphatase</keyword>
<evidence type="ECO:0000313" key="7">
    <source>
        <dbReference type="EMBL" id="CAD8097514.1"/>
    </source>
</evidence>
<evidence type="ECO:0000256" key="1">
    <source>
        <dbReference type="ARBA" id="ARBA00008601"/>
    </source>
</evidence>
<evidence type="ECO:0000256" key="2">
    <source>
        <dbReference type="ARBA" id="ARBA00013064"/>
    </source>
</evidence>
<dbReference type="Proteomes" id="UP000688137">
    <property type="component" value="Unassembled WGS sequence"/>
</dbReference>
<organism evidence="7 8">
    <name type="scientific">Paramecium primaurelia</name>
    <dbReference type="NCBI Taxonomy" id="5886"/>
    <lineage>
        <taxon>Eukaryota</taxon>
        <taxon>Sar</taxon>
        <taxon>Alveolata</taxon>
        <taxon>Ciliophora</taxon>
        <taxon>Intramacronucleata</taxon>
        <taxon>Oligohymenophorea</taxon>
        <taxon>Peniculida</taxon>
        <taxon>Parameciidae</taxon>
        <taxon>Paramecium</taxon>
    </lineage>
</organism>
<accession>A0A8S1P3S5</accession>
<evidence type="ECO:0000256" key="4">
    <source>
        <dbReference type="ARBA" id="ARBA00022912"/>
    </source>
</evidence>
<dbReference type="EC" id="3.1.3.48" evidence="2"/>
<dbReference type="Pfam" id="PF00581">
    <property type="entry name" value="Rhodanese"/>
    <property type="match status" value="1"/>
</dbReference>
<dbReference type="GO" id="GO:0005737">
    <property type="term" value="C:cytoplasm"/>
    <property type="evidence" value="ECO:0007669"/>
    <property type="project" value="TreeGrafter"/>
</dbReference>
<dbReference type="InterPro" id="IPR000340">
    <property type="entry name" value="Dual-sp_phosphatase_cat-dom"/>
</dbReference>
<evidence type="ECO:0000256" key="3">
    <source>
        <dbReference type="ARBA" id="ARBA00022801"/>
    </source>
</evidence>
<name>A0A8S1P3S5_PARPR</name>
<proteinExistence type="inferred from homology"/>
<reference evidence="7" key="1">
    <citation type="submission" date="2021-01" db="EMBL/GenBank/DDBJ databases">
        <authorList>
            <consortium name="Genoscope - CEA"/>
            <person name="William W."/>
        </authorList>
    </citation>
    <scope>NUCLEOTIDE SEQUENCE</scope>
</reference>
<dbReference type="PANTHER" id="PTHR10159:SF519">
    <property type="entry name" value="DUAL SPECIFICITY PROTEIN PHOSPHATASE MPK3"/>
    <property type="match status" value="1"/>
</dbReference>
<gene>
    <name evidence="7" type="ORF">PPRIM_AZ9-3.1.T1040079</name>
</gene>
<dbReference type="Pfam" id="PF00782">
    <property type="entry name" value="DSPc"/>
    <property type="match status" value="1"/>
</dbReference>
<feature type="domain" description="Dual specificity phosphatase catalytic" evidence="6">
    <location>
        <begin position="160"/>
        <end position="288"/>
    </location>
</feature>